<comment type="caution">
    <text evidence="1">The sequence shown here is derived from an EMBL/GenBank/DDBJ whole genome shotgun (WGS) entry which is preliminary data.</text>
</comment>
<accession>A0A7V2T071</accession>
<organism evidence="1">
    <name type="scientific">Leucothrix mucor</name>
    <dbReference type="NCBI Taxonomy" id="45248"/>
    <lineage>
        <taxon>Bacteria</taxon>
        <taxon>Pseudomonadati</taxon>
        <taxon>Pseudomonadota</taxon>
        <taxon>Gammaproteobacteria</taxon>
        <taxon>Thiotrichales</taxon>
        <taxon>Thiotrichaceae</taxon>
        <taxon>Leucothrix</taxon>
    </lineage>
</organism>
<feature type="non-terminal residue" evidence="1">
    <location>
        <position position="69"/>
    </location>
</feature>
<sequence>MKTINGILSLAIMLFLLSITLLPITAFSKAELTPPTKPLRVYLLLGQSNMSGQGKVAELTASYKTLPKN</sequence>
<dbReference type="EMBL" id="DRMS01000010">
    <property type="protein sequence ID" value="HFC91233.1"/>
    <property type="molecule type" value="Genomic_DNA"/>
</dbReference>
<protein>
    <recommendedName>
        <fullName evidence="2">Sialate O-acetylesterase domain-containing protein</fullName>
    </recommendedName>
</protein>
<dbReference type="AlphaFoldDB" id="A0A7V2T071"/>
<proteinExistence type="predicted"/>
<evidence type="ECO:0008006" key="2">
    <source>
        <dbReference type="Google" id="ProtNLM"/>
    </source>
</evidence>
<dbReference type="Proteomes" id="UP000885750">
    <property type="component" value="Unassembled WGS sequence"/>
</dbReference>
<gene>
    <name evidence="1" type="ORF">ENJ51_00310</name>
</gene>
<evidence type="ECO:0000313" key="1">
    <source>
        <dbReference type="EMBL" id="HFC91233.1"/>
    </source>
</evidence>
<name>A0A7V2T071_LEUMU</name>
<reference evidence="1" key="1">
    <citation type="journal article" date="2020" name="mSystems">
        <title>Genome- and Community-Level Interaction Insights into Carbon Utilization and Element Cycling Functions of Hydrothermarchaeota in Hydrothermal Sediment.</title>
        <authorList>
            <person name="Zhou Z."/>
            <person name="Liu Y."/>
            <person name="Xu W."/>
            <person name="Pan J."/>
            <person name="Luo Z.H."/>
            <person name="Li M."/>
        </authorList>
    </citation>
    <scope>NUCLEOTIDE SEQUENCE [LARGE SCALE GENOMIC DNA]</scope>
    <source>
        <strain evidence="1">HyVt-493</strain>
    </source>
</reference>